<feature type="transmembrane region" description="Helical" evidence="1">
    <location>
        <begin position="5"/>
        <end position="20"/>
    </location>
</feature>
<evidence type="ECO:0000313" key="3">
    <source>
        <dbReference type="Proteomes" id="UP000216943"/>
    </source>
</evidence>
<protein>
    <submittedName>
        <fullName evidence="2">Uncharacterized protein</fullName>
    </submittedName>
</protein>
<dbReference type="Proteomes" id="UP000216943">
    <property type="component" value="Unassembled WGS sequence"/>
</dbReference>
<name>A0A269TI87_9BACT</name>
<keyword evidence="1" id="KW-0812">Transmembrane</keyword>
<accession>A0A269TI87</accession>
<keyword evidence="1" id="KW-1133">Transmembrane helix</keyword>
<proteinExistence type="predicted"/>
<evidence type="ECO:0000313" key="2">
    <source>
        <dbReference type="EMBL" id="PAK21154.1"/>
    </source>
</evidence>
<evidence type="ECO:0000256" key="1">
    <source>
        <dbReference type="SAM" id="Phobius"/>
    </source>
</evidence>
<reference evidence="3" key="1">
    <citation type="submission" date="2017-08" db="EMBL/GenBank/DDBJ databases">
        <authorList>
            <person name="Alvarez-Ponce D."/>
            <person name="Weitzman C.L."/>
            <person name="Tillett R.L."/>
            <person name="Sandmeier F.C."/>
            <person name="Tracy C.R."/>
        </authorList>
    </citation>
    <scope>NUCLEOTIDE SEQUENCE [LARGE SCALE GENOMIC DNA]</scope>
    <source>
        <strain evidence="3">723</strain>
    </source>
</reference>
<dbReference type="AlphaFoldDB" id="A0A269TI87"/>
<comment type="caution">
    <text evidence="2">The sequence shown here is derived from an EMBL/GenBank/DDBJ whole genome shotgun (WGS) entry which is preliminary data.</text>
</comment>
<organism evidence="2 3">
    <name type="scientific">Mycoplasmopsis agassizii</name>
    <dbReference type="NCBI Taxonomy" id="33922"/>
    <lineage>
        <taxon>Bacteria</taxon>
        <taxon>Bacillati</taxon>
        <taxon>Mycoplasmatota</taxon>
        <taxon>Mycoplasmoidales</taxon>
        <taxon>Metamycoplasmataceae</taxon>
        <taxon>Mycoplasmopsis</taxon>
    </lineage>
</organism>
<gene>
    <name evidence="2" type="ORF">CJJ23_03375</name>
</gene>
<dbReference type="EMBL" id="NQNY01000011">
    <property type="protein sequence ID" value="PAK21154.1"/>
    <property type="molecule type" value="Genomic_DNA"/>
</dbReference>
<keyword evidence="1" id="KW-0472">Membrane</keyword>
<dbReference type="RefSeq" id="WP_095334952.1">
    <property type="nucleotide sequence ID" value="NZ_NQNY01000011.1"/>
</dbReference>
<sequence length="113" mass="14042">MLGVVLKVIVVYFTFIFLVFKYALKIVWLIIKLLWNILYAIKFLLSEARYEEWRFNHNLDYHKYGYLFDEYFVTYLRYTPMEPRSTYVKNDRVTQEYYDNLAYNHNGEELEYE</sequence>